<feature type="transmembrane region" description="Helical" evidence="2">
    <location>
        <begin position="80"/>
        <end position="101"/>
    </location>
</feature>
<proteinExistence type="predicted"/>
<dbReference type="Proteomes" id="UP001497512">
    <property type="component" value="Chromosome 14"/>
</dbReference>
<accession>A0ABP0TRF0</accession>
<dbReference type="Pfam" id="PF05553">
    <property type="entry name" value="DUF761"/>
    <property type="match status" value="1"/>
</dbReference>
<evidence type="ECO:0000256" key="2">
    <source>
        <dbReference type="SAM" id="Phobius"/>
    </source>
</evidence>
<evidence type="ECO:0008006" key="5">
    <source>
        <dbReference type="Google" id="ProtNLM"/>
    </source>
</evidence>
<feature type="compositionally biased region" description="Polar residues" evidence="1">
    <location>
        <begin position="300"/>
        <end position="316"/>
    </location>
</feature>
<evidence type="ECO:0000313" key="4">
    <source>
        <dbReference type="Proteomes" id="UP001497512"/>
    </source>
</evidence>
<dbReference type="EMBL" id="OZ019906">
    <property type="protein sequence ID" value="CAK9203185.1"/>
    <property type="molecule type" value="Genomic_DNA"/>
</dbReference>
<keyword evidence="2" id="KW-1133">Transmembrane helix</keyword>
<dbReference type="InterPro" id="IPR008480">
    <property type="entry name" value="DUF761_pln"/>
</dbReference>
<keyword evidence="4" id="KW-1185">Reference proteome</keyword>
<feature type="region of interest" description="Disordered" evidence="1">
    <location>
        <begin position="471"/>
        <end position="525"/>
    </location>
</feature>
<reference evidence="3" key="1">
    <citation type="submission" date="2024-02" db="EMBL/GenBank/DDBJ databases">
        <authorList>
            <consortium name="ELIXIR-Norway"/>
            <consortium name="Elixir Norway"/>
        </authorList>
    </citation>
    <scope>NUCLEOTIDE SEQUENCE</scope>
</reference>
<feature type="compositionally biased region" description="Polar residues" evidence="1">
    <location>
        <begin position="442"/>
        <end position="454"/>
    </location>
</feature>
<feature type="transmembrane region" description="Helical" evidence="2">
    <location>
        <begin position="49"/>
        <end position="68"/>
    </location>
</feature>
<feature type="region of interest" description="Disordered" evidence="1">
    <location>
        <begin position="219"/>
        <end position="243"/>
    </location>
</feature>
<feature type="region of interest" description="Disordered" evidence="1">
    <location>
        <begin position="280"/>
        <end position="454"/>
    </location>
</feature>
<gene>
    <name evidence="3" type="ORF">CSSPTR1EN2_LOCUS6760</name>
</gene>
<evidence type="ECO:0000256" key="1">
    <source>
        <dbReference type="SAM" id="MobiDB-lite"/>
    </source>
</evidence>
<sequence>MVMDDGWSAPRNVYQRGPFGAEVAGGPKKAVEEQLQPQRLVTKKLVETVILSVLVFTVAMLPMVLSYVQPPESVLQMKELIAEWCTPSICFVFLVVGIMVATSGVLTNGGAAPSGSLHERGDAASYQRHMTTVVQQEALRMPDIFSVGEGMRPLSIPIPAPVPFPGCDFPAVRPLPFYLKREMSSRFESDDVRGLGKSSASAPSLHFEHLTAAKISATQSLDHESDFPRSHEPVMSNSNSSFQDPFMSNSNSFREHLAARGASVSTPGFDHDYPTVPASASVTTSVQHGVPASPAPARTSGRSFKGTQSPVLTSTHVIDHSPPASSPTMSHGDAATAPSPGPTLAPIFVQEISSTSNTYTPTPIQPSTPASHTHPPASPVTVRDVVVPPPPHQALPSVTDSTVDDGAGSAIPELLADSPTATRTAAPPPPASPHATSIASVPSHTPLPSQSPRTSLDAAVITPVEVHLSPIVTRKPRRSMSSKTGSSSGAFRESSGRKPPSRPVLHHTGGTMSVPAKRSTSAAQKHEGELYLAMKAAVPQSQKCTFGAPPQEATRERPSAIGSKSAAGSVVEDTNLKPADDDVDQRVEAFLANFRQQMRLQRQESLLRQRRGEE</sequence>
<feature type="region of interest" description="Disordered" evidence="1">
    <location>
        <begin position="547"/>
        <end position="580"/>
    </location>
</feature>
<organism evidence="3 4">
    <name type="scientific">Sphagnum troendelagicum</name>
    <dbReference type="NCBI Taxonomy" id="128251"/>
    <lineage>
        <taxon>Eukaryota</taxon>
        <taxon>Viridiplantae</taxon>
        <taxon>Streptophyta</taxon>
        <taxon>Embryophyta</taxon>
        <taxon>Bryophyta</taxon>
        <taxon>Sphagnophytina</taxon>
        <taxon>Sphagnopsida</taxon>
        <taxon>Sphagnales</taxon>
        <taxon>Sphagnaceae</taxon>
        <taxon>Sphagnum</taxon>
    </lineage>
</organism>
<protein>
    <recommendedName>
        <fullName evidence="5">Transmembrane protein</fullName>
    </recommendedName>
</protein>
<keyword evidence="2" id="KW-0812">Transmembrane</keyword>
<keyword evidence="2" id="KW-0472">Membrane</keyword>
<evidence type="ECO:0000313" key="3">
    <source>
        <dbReference type="EMBL" id="CAK9203185.1"/>
    </source>
</evidence>
<feature type="compositionally biased region" description="Polar residues" evidence="1">
    <location>
        <begin position="351"/>
        <end position="371"/>
    </location>
</feature>
<name>A0ABP0TRF0_9BRYO</name>
<feature type="compositionally biased region" description="Basic and acidic residues" evidence="1">
    <location>
        <begin position="221"/>
        <end position="232"/>
    </location>
</feature>